<dbReference type="AlphaFoldDB" id="A0A7S1HKY2"/>
<evidence type="ECO:0000313" key="3">
    <source>
        <dbReference type="EMBL" id="CAD8984525.1"/>
    </source>
</evidence>
<keyword evidence="1" id="KW-0472">Membrane</keyword>
<accession>A0A7S1HKY2</accession>
<gene>
    <name evidence="3" type="ORF">HAND00432_LOCUS35538</name>
</gene>
<dbReference type="EMBL" id="HBFX01059059">
    <property type="protein sequence ID" value="CAD8984525.1"/>
    <property type="molecule type" value="Transcribed_RNA"/>
</dbReference>
<sequence length="622" mass="69590">MLALRSKSLAKALQKLNVAAAPLGVRSFVHRVDSVATRRVFEQVGFRVRGGGVRSSSSGRSNTSSSAGWIAAGAVGAAGGLVAVGMRQYGVTFADLFPAKREVHEIPPELAIPVPPLGDNVHPMEGTPWWFKLYVTTKRAVHLIYTFVPFAAVSIAVTIWDKDEELRVYWLEMMVRTLEAAGCSFQKFGQWLSMRPDLFPPDVIEALSKLRNDAPEHPYEHTRRSIHESFGKEIEDIFEYFSDKPVASGTIAQVYRAKLRPEYEMEGGVRDVAVKVRHPHVVQESYVDTTLLFEALDFIGAVLLRTSQPFDKHAFNLALQKQVDLKWEAYNLQLFASNFYGEVDIKFPQVSAGLVSDSVMIESWINGKVVQDIFTELENNFVAVERKAGEAVQAFSKEVTQQKVRLAKIVFDMNMKMFLRDNYVHGDLHGGNLMAAEDGSLAVFDAGLTCRLADDIAAPFGYFLQALCTGNTERVVEKLIQFNDAPTEKVDLGKFRDEMHVIVTKYAVKGTMRSPDDRPINMGEMVGHMLQVMQKHNLRLRGDIAVTVMTMAISESLIRQLDPDFDLVRSALPYFVRFRSWNKAQTDLNGENWNEERAAANAGLPMGADYAAKKARQVTTMH</sequence>
<reference evidence="3" key="1">
    <citation type="submission" date="2021-01" db="EMBL/GenBank/DDBJ databases">
        <authorList>
            <person name="Corre E."/>
            <person name="Pelletier E."/>
            <person name="Niang G."/>
            <person name="Scheremetjew M."/>
            <person name="Finn R."/>
            <person name="Kale V."/>
            <person name="Holt S."/>
            <person name="Cochrane G."/>
            <person name="Meng A."/>
            <person name="Brown T."/>
            <person name="Cohen L."/>
        </authorList>
    </citation>
    <scope>NUCLEOTIDE SEQUENCE</scope>
    <source>
        <strain evidence="3">CCMP644</strain>
    </source>
</reference>
<organism evidence="3">
    <name type="scientific">Hemiselmis andersenii</name>
    <name type="common">Cryptophyte alga</name>
    <dbReference type="NCBI Taxonomy" id="464988"/>
    <lineage>
        <taxon>Eukaryota</taxon>
        <taxon>Cryptophyceae</taxon>
        <taxon>Cryptomonadales</taxon>
        <taxon>Hemiselmidaceae</taxon>
        <taxon>Hemiselmis</taxon>
    </lineage>
</organism>
<keyword evidence="1" id="KW-0812">Transmembrane</keyword>
<protein>
    <recommendedName>
        <fullName evidence="2">ABC1 atypical kinase-like domain-containing protein</fullName>
    </recommendedName>
</protein>
<dbReference type="InterPro" id="IPR011009">
    <property type="entry name" value="Kinase-like_dom_sf"/>
</dbReference>
<feature type="transmembrane region" description="Helical" evidence="1">
    <location>
        <begin position="140"/>
        <end position="160"/>
    </location>
</feature>
<evidence type="ECO:0000256" key="1">
    <source>
        <dbReference type="SAM" id="Phobius"/>
    </source>
</evidence>
<keyword evidence="1" id="KW-1133">Transmembrane helix</keyword>
<feature type="domain" description="ABC1 atypical kinase-like" evidence="2">
    <location>
        <begin position="209"/>
        <end position="478"/>
    </location>
</feature>
<dbReference type="InterPro" id="IPR004147">
    <property type="entry name" value="ABC1_dom"/>
</dbReference>
<dbReference type="PANTHER" id="PTHR45890">
    <property type="entry name" value="AARF DOMAIN CONTAINING KINASE 2 (PREDICTED)"/>
    <property type="match status" value="1"/>
</dbReference>
<dbReference type="Pfam" id="PF03109">
    <property type="entry name" value="ABC1"/>
    <property type="match status" value="1"/>
</dbReference>
<dbReference type="SUPFAM" id="SSF56112">
    <property type="entry name" value="Protein kinase-like (PK-like)"/>
    <property type="match status" value="1"/>
</dbReference>
<proteinExistence type="predicted"/>
<dbReference type="InterPro" id="IPR052402">
    <property type="entry name" value="ADCK_kinase"/>
</dbReference>
<dbReference type="PANTHER" id="PTHR45890:SF1">
    <property type="entry name" value="AARF DOMAIN CONTAINING KINASE 2"/>
    <property type="match status" value="1"/>
</dbReference>
<evidence type="ECO:0000259" key="2">
    <source>
        <dbReference type="Pfam" id="PF03109"/>
    </source>
</evidence>
<name>A0A7S1HKY2_HEMAN</name>